<name>A0A9N9TCM0_DIABA</name>
<dbReference type="InterPro" id="IPR012337">
    <property type="entry name" value="RNaseH-like_sf"/>
</dbReference>
<organism evidence="6 7">
    <name type="scientific">Diabrotica balteata</name>
    <name type="common">Banded cucumber beetle</name>
    <dbReference type="NCBI Taxonomy" id="107213"/>
    <lineage>
        <taxon>Eukaryota</taxon>
        <taxon>Metazoa</taxon>
        <taxon>Ecdysozoa</taxon>
        <taxon>Arthropoda</taxon>
        <taxon>Hexapoda</taxon>
        <taxon>Insecta</taxon>
        <taxon>Pterygota</taxon>
        <taxon>Neoptera</taxon>
        <taxon>Endopterygota</taxon>
        <taxon>Coleoptera</taxon>
        <taxon>Polyphaga</taxon>
        <taxon>Cucujiformia</taxon>
        <taxon>Chrysomeloidea</taxon>
        <taxon>Chrysomelidae</taxon>
        <taxon>Galerucinae</taxon>
        <taxon>Diabroticina</taxon>
        <taxon>Diabroticites</taxon>
        <taxon>Diabrotica</taxon>
    </lineage>
</organism>
<protein>
    <submittedName>
        <fullName evidence="6">Uncharacterized protein</fullName>
    </submittedName>
</protein>
<comment type="subcellular location">
    <subcellularLocation>
        <location evidence="1">Nucleus</location>
    </subcellularLocation>
</comment>
<evidence type="ECO:0000256" key="2">
    <source>
        <dbReference type="ARBA" id="ARBA00022723"/>
    </source>
</evidence>
<reference evidence="6" key="1">
    <citation type="submission" date="2022-01" db="EMBL/GenBank/DDBJ databases">
        <authorList>
            <person name="King R."/>
        </authorList>
    </citation>
    <scope>NUCLEOTIDE SEQUENCE</scope>
</reference>
<gene>
    <name evidence="6" type="ORF">DIABBA_LOCUS13315</name>
</gene>
<sequence length="206" mass="23515">MSYRSFLGVTVHFIEDRKITSVAIDVQELSERHTSDYISTQLPEILNRWKIDFEKVEAVVTDGGTNMLKAISDSFGKIKHVPCFAHLVILVVEHSLDNEETKPLLNKVQSIVKWAKNSVIVSDELRKRQLNKGIASGNLKKLTLDISTRWNSVFYMLERPLEYITREASEEEYITISKVIPMLACPSNQLDMINLDLPLANNKVKI</sequence>
<proteinExistence type="predicted"/>
<keyword evidence="4" id="KW-0862">Zinc</keyword>
<keyword evidence="3" id="KW-0863">Zinc-finger</keyword>
<dbReference type="OrthoDB" id="6620210at2759"/>
<evidence type="ECO:0000313" key="6">
    <source>
        <dbReference type="EMBL" id="CAG9840691.1"/>
    </source>
</evidence>
<dbReference type="GO" id="GO:0008270">
    <property type="term" value="F:zinc ion binding"/>
    <property type="evidence" value="ECO:0007669"/>
    <property type="project" value="UniProtKB-KW"/>
</dbReference>
<evidence type="ECO:0000256" key="3">
    <source>
        <dbReference type="ARBA" id="ARBA00022771"/>
    </source>
</evidence>
<dbReference type="InterPro" id="IPR052035">
    <property type="entry name" value="ZnF_BED_domain_contain"/>
</dbReference>
<dbReference type="Proteomes" id="UP001153709">
    <property type="component" value="Chromosome 9"/>
</dbReference>
<dbReference type="EMBL" id="OU898284">
    <property type="protein sequence ID" value="CAG9840691.1"/>
    <property type="molecule type" value="Genomic_DNA"/>
</dbReference>
<evidence type="ECO:0000256" key="4">
    <source>
        <dbReference type="ARBA" id="ARBA00022833"/>
    </source>
</evidence>
<dbReference type="AlphaFoldDB" id="A0A9N9TCM0"/>
<dbReference type="PANTHER" id="PTHR46481:SF10">
    <property type="entry name" value="ZINC FINGER BED DOMAIN-CONTAINING PROTEIN 39"/>
    <property type="match status" value="1"/>
</dbReference>
<dbReference type="SUPFAM" id="SSF53098">
    <property type="entry name" value="Ribonuclease H-like"/>
    <property type="match status" value="1"/>
</dbReference>
<accession>A0A9N9TCM0</accession>
<keyword evidence="2" id="KW-0479">Metal-binding</keyword>
<evidence type="ECO:0000256" key="5">
    <source>
        <dbReference type="ARBA" id="ARBA00023242"/>
    </source>
</evidence>
<dbReference type="PANTHER" id="PTHR46481">
    <property type="entry name" value="ZINC FINGER BED DOMAIN-CONTAINING PROTEIN 4"/>
    <property type="match status" value="1"/>
</dbReference>
<dbReference type="GO" id="GO:0005634">
    <property type="term" value="C:nucleus"/>
    <property type="evidence" value="ECO:0007669"/>
    <property type="project" value="UniProtKB-SubCell"/>
</dbReference>
<evidence type="ECO:0000256" key="1">
    <source>
        <dbReference type="ARBA" id="ARBA00004123"/>
    </source>
</evidence>
<keyword evidence="5" id="KW-0539">Nucleus</keyword>
<evidence type="ECO:0000313" key="7">
    <source>
        <dbReference type="Proteomes" id="UP001153709"/>
    </source>
</evidence>
<keyword evidence="7" id="KW-1185">Reference proteome</keyword>